<keyword evidence="3" id="KW-1185">Reference proteome</keyword>
<protein>
    <submittedName>
        <fullName evidence="2">Uncharacterized protein</fullName>
    </submittedName>
</protein>
<dbReference type="AlphaFoldDB" id="A0A5B7IYN8"/>
<sequence length="114" mass="11981">MVDICIKSVGAKGLRDHEITGRHKQKASDHARPPQLTAPPPPLPPPVSSQLSPSPPPSTPSAPPPPPPPAPPPPPSSSTTPHLTKYLDKLCGIPTLMSVQPIFFSPKFSQIDGP</sequence>
<dbReference type="Proteomes" id="UP000324222">
    <property type="component" value="Unassembled WGS sequence"/>
</dbReference>
<evidence type="ECO:0000256" key="1">
    <source>
        <dbReference type="SAM" id="MobiDB-lite"/>
    </source>
</evidence>
<name>A0A5B7IYN8_PORTR</name>
<feature type="compositionally biased region" description="Pro residues" evidence="1">
    <location>
        <begin position="36"/>
        <end position="76"/>
    </location>
</feature>
<feature type="region of interest" description="Disordered" evidence="1">
    <location>
        <begin position="1"/>
        <end position="83"/>
    </location>
</feature>
<dbReference type="EMBL" id="VSRR010085148">
    <property type="protein sequence ID" value="MPC90651.1"/>
    <property type="molecule type" value="Genomic_DNA"/>
</dbReference>
<feature type="compositionally biased region" description="Basic and acidic residues" evidence="1">
    <location>
        <begin position="13"/>
        <end position="32"/>
    </location>
</feature>
<reference evidence="2 3" key="1">
    <citation type="submission" date="2019-05" db="EMBL/GenBank/DDBJ databases">
        <title>Another draft genome of Portunus trituberculatus and its Hox gene families provides insights of decapod evolution.</title>
        <authorList>
            <person name="Jeong J.-H."/>
            <person name="Song I."/>
            <person name="Kim S."/>
            <person name="Choi T."/>
            <person name="Kim D."/>
            <person name="Ryu S."/>
            <person name="Kim W."/>
        </authorList>
    </citation>
    <scope>NUCLEOTIDE SEQUENCE [LARGE SCALE GENOMIC DNA]</scope>
    <source>
        <tissue evidence="2">Muscle</tissue>
    </source>
</reference>
<proteinExistence type="predicted"/>
<comment type="caution">
    <text evidence="2">The sequence shown here is derived from an EMBL/GenBank/DDBJ whole genome shotgun (WGS) entry which is preliminary data.</text>
</comment>
<gene>
    <name evidence="2" type="ORF">E2C01_085648</name>
</gene>
<evidence type="ECO:0000313" key="2">
    <source>
        <dbReference type="EMBL" id="MPC90651.1"/>
    </source>
</evidence>
<organism evidence="2 3">
    <name type="scientific">Portunus trituberculatus</name>
    <name type="common">Swimming crab</name>
    <name type="synonym">Neptunus trituberculatus</name>
    <dbReference type="NCBI Taxonomy" id="210409"/>
    <lineage>
        <taxon>Eukaryota</taxon>
        <taxon>Metazoa</taxon>
        <taxon>Ecdysozoa</taxon>
        <taxon>Arthropoda</taxon>
        <taxon>Crustacea</taxon>
        <taxon>Multicrustacea</taxon>
        <taxon>Malacostraca</taxon>
        <taxon>Eumalacostraca</taxon>
        <taxon>Eucarida</taxon>
        <taxon>Decapoda</taxon>
        <taxon>Pleocyemata</taxon>
        <taxon>Brachyura</taxon>
        <taxon>Eubrachyura</taxon>
        <taxon>Portunoidea</taxon>
        <taxon>Portunidae</taxon>
        <taxon>Portuninae</taxon>
        <taxon>Portunus</taxon>
    </lineage>
</organism>
<evidence type="ECO:0000313" key="3">
    <source>
        <dbReference type="Proteomes" id="UP000324222"/>
    </source>
</evidence>
<accession>A0A5B7IYN8</accession>